<dbReference type="CDD" id="cd06850">
    <property type="entry name" value="biotinyl_domain"/>
    <property type="match status" value="1"/>
</dbReference>
<dbReference type="RefSeq" id="WP_064609755.1">
    <property type="nucleotide sequence ID" value="NZ_LXHB01000007.1"/>
</dbReference>
<evidence type="ECO:0000256" key="1">
    <source>
        <dbReference type="ARBA" id="ARBA00023267"/>
    </source>
</evidence>
<evidence type="ECO:0000259" key="2">
    <source>
        <dbReference type="Pfam" id="PF00364"/>
    </source>
</evidence>
<organism evidence="3 4">
    <name type="scientific">Moraxella catarrhalis</name>
    <name type="common">Branhamella catarrhalis</name>
    <dbReference type="NCBI Taxonomy" id="480"/>
    <lineage>
        <taxon>Bacteria</taxon>
        <taxon>Pseudomonadati</taxon>
        <taxon>Pseudomonadota</taxon>
        <taxon>Gammaproteobacteria</taxon>
        <taxon>Moraxellales</taxon>
        <taxon>Moraxellaceae</taxon>
        <taxon>Moraxella</taxon>
    </lineage>
</organism>
<sequence>MIDLEKIQKVVDLASQSELYEIEITDGDKRIKVVNGTSANQVNVNTQAPALPADMANSHTDDSQTIVATSVGRFVPMAKLGDTINVGDMVASVEALGVLSPIIADKAGVVSEVFLGDGDKVEYGTTLIALS</sequence>
<keyword evidence="4" id="KW-1185">Reference proteome</keyword>
<gene>
    <name evidence="3" type="ORF">AO384_2003</name>
</gene>
<comment type="caution">
    <text evidence="3">The sequence shown here is derived from an EMBL/GenBank/DDBJ whole genome shotgun (WGS) entry which is preliminary data.</text>
</comment>
<name>A0A198UE04_MORCA</name>
<dbReference type="PANTHER" id="PTHR45266">
    <property type="entry name" value="OXALOACETATE DECARBOXYLASE ALPHA CHAIN"/>
    <property type="match status" value="1"/>
</dbReference>
<feature type="domain" description="Lipoyl-binding" evidence="2">
    <location>
        <begin position="71"/>
        <end position="129"/>
    </location>
</feature>
<evidence type="ECO:0000313" key="3">
    <source>
        <dbReference type="EMBL" id="OAU94646.1"/>
    </source>
</evidence>
<protein>
    <submittedName>
        <fullName evidence="3">Biotin carboxyl carrier protein of acetyl-CoA carboxylase</fullName>
    </submittedName>
</protein>
<dbReference type="InterPro" id="IPR050709">
    <property type="entry name" value="Biotin_Carboxyl_Carrier/Decarb"/>
</dbReference>
<accession>A0A198UE04</accession>
<evidence type="ECO:0000313" key="4">
    <source>
        <dbReference type="Proteomes" id="UP000078228"/>
    </source>
</evidence>
<dbReference type="PANTHER" id="PTHR45266:SF3">
    <property type="entry name" value="OXALOACETATE DECARBOXYLASE ALPHA CHAIN"/>
    <property type="match status" value="1"/>
</dbReference>
<dbReference type="InterPro" id="IPR011053">
    <property type="entry name" value="Single_hybrid_motif"/>
</dbReference>
<dbReference type="PATRIC" id="fig|480.237.peg.1237"/>
<dbReference type="AlphaFoldDB" id="A0A198UE04"/>
<keyword evidence="1" id="KW-0092">Biotin</keyword>
<reference evidence="3 4" key="1">
    <citation type="journal article" date="2016" name="Genome Biol. Evol.">
        <title>Comparative Genomic Analyses of the Moraxella catarrhalis Serosensitive and Seroresistant Lineages Demonstrate Their Independent Evolution.</title>
        <authorList>
            <person name="Earl J.P."/>
            <person name="de Vries S.P."/>
            <person name="Ahmed A."/>
            <person name="Powell E."/>
            <person name="Schultz M.P."/>
            <person name="Hermans P.W."/>
            <person name="Hill D.J."/>
            <person name="Zhou Z."/>
            <person name="Constantinidou C.I."/>
            <person name="Hu F.Z."/>
            <person name="Bootsma H.J."/>
            <person name="Ehrlich G.D."/>
        </authorList>
    </citation>
    <scope>NUCLEOTIDE SEQUENCE [LARGE SCALE GENOMIC DNA]</scope>
    <source>
        <strain evidence="3 4">Z7542</strain>
    </source>
</reference>
<dbReference type="Pfam" id="PF00364">
    <property type="entry name" value="Biotin_lipoyl"/>
    <property type="match status" value="1"/>
</dbReference>
<dbReference type="EMBL" id="LXHC01000028">
    <property type="protein sequence ID" value="OAU94646.1"/>
    <property type="molecule type" value="Genomic_DNA"/>
</dbReference>
<dbReference type="SUPFAM" id="SSF51230">
    <property type="entry name" value="Single hybrid motif"/>
    <property type="match status" value="1"/>
</dbReference>
<dbReference type="Gene3D" id="2.40.50.100">
    <property type="match status" value="1"/>
</dbReference>
<dbReference type="Proteomes" id="UP000078228">
    <property type="component" value="Unassembled WGS sequence"/>
</dbReference>
<dbReference type="OrthoDB" id="5297413at2"/>
<proteinExistence type="predicted"/>
<dbReference type="InterPro" id="IPR000089">
    <property type="entry name" value="Biotin_lipoyl"/>
</dbReference>